<keyword evidence="2" id="KW-0560">Oxidoreductase</keyword>
<sequence length="139" mass="14944">MKNPRILATDYNDFKNVFEVNVYGAFLGAKIAAKVMIPTKKGSILFTSSIASVIAGIASSKHAVVGLTNHLAVELGQYGIRANCISPYIVATPLVREILGKIDQEKAEEIIMETANLKGTILELEDTDEAAVYLGSDES</sequence>
<reference evidence="3 4" key="1">
    <citation type="journal article" date="2014" name="Nat. Genet.">
        <title>Genome sequence of the hot pepper provides insights into the evolution of pungency in Capsicum species.</title>
        <authorList>
            <person name="Kim S."/>
            <person name="Park M."/>
            <person name="Yeom S.I."/>
            <person name="Kim Y.M."/>
            <person name="Lee J.M."/>
            <person name="Lee H.A."/>
            <person name="Seo E."/>
            <person name="Choi J."/>
            <person name="Cheong K."/>
            <person name="Kim K.T."/>
            <person name="Jung K."/>
            <person name="Lee G.W."/>
            <person name="Oh S.K."/>
            <person name="Bae C."/>
            <person name="Kim S.B."/>
            <person name="Lee H.Y."/>
            <person name="Kim S.Y."/>
            <person name="Kim M.S."/>
            <person name="Kang B.C."/>
            <person name="Jo Y.D."/>
            <person name="Yang H.B."/>
            <person name="Jeong H.J."/>
            <person name="Kang W.H."/>
            <person name="Kwon J.K."/>
            <person name="Shin C."/>
            <person name="Lim J.Y."/>
            <person name="Park J.H."/>
            <person name="Huh J.H."/>
            <person name="Kim J.S."/>
            <person name="Kim B.D."/>
            <person name="Cohen O."/>
            <person name="Paran I."/>
            <person name="Suh M.C."/>
            <person name="Lee S.B."/>
            <person name="Kim Y.K."/>
            <person name="Shin Y."/>
            <person name="Noh S.J."/>
            <person name="Park J."/>
            <person name="Seo Y.S."/>
            <person name="Kwon S.Y."/>
            <person name="Kim H.A."/>
            <person name="Park J.M."/>
            <person name="Kim H.J."/>
            <person name="Choi S.B."/>
            <person name="Bosland P.W."/>
            <person name="Reeves G."/>
            <person name="Jo S.H."/>
            <person name="Lee B.W."/>
            <person name="Cho H.T."/>
            <person name="Choi H.S."/>
            <person name="Lee M.S."/>
            <person name="Yu Y."/>
            <person name="Do Choi Y."/>
            <person name="Park B.S."/>
            <person name="van Deynze A."/>
            <person name="Ashrafi H."/>
            <person name="Hill T."/>
            <person name="Kim W.T."/>
            <person name="Pai H.S."/>
            <person name="Ahn H.K."/>
            <person name="Yeam I."/>
            <person name="Giovannoni J.J."/>
            <person name="Rose J.K."/>
            <person name="Sorensen I."/>
            <person name="Lee S.J."/>
            <person name="Kim R.W."/>
            <person name="Choi I.Y."/>
            <person name="Choi B.S."/>
            <person name="Lim J.S."/>
            <person name="Lee Y.H."/>
            <person name="Choi D."/>
        </authorList>
    </citation>
    <scope>NUCLEOTIDE SEQUENCE [LARGE SCALE GENOMIC DNA]</scope>
    <source>
        <strain evidence="4">cv. CM334</strain>
    </source>
</reference>
<evidence type="ECO:0000256" key="1">
    <source>
        <dbReference type="ARBA" id="ARBA00006484"/>
    </source>
</evidence>
<dbReference type="GO" id="GO:0016491">
    <property type="term" value="F:oxidoreductase activity"/>
    <property type="evidence" value="ECO:0007669"/>
    <property type="project" value="UniProtKB-KW"/>
</dbReference>
<comment type="caution">
    <text evidence="3">The sequence shown here is derived from an EMBL/GenBank/DDBJ whole genome shotgun (WGS) entry which is preliminary data.</text>
</comment>
<dbReference type="Proteomes" id="UP000222542">
    <property type="component" value="Unassembled WGS sequence"/>
</dbReference>
<dbReference type="InterPro" id="IPR036291">
    <property type="entry name" value="NAD(P)-bd_dom_sf"/>
</dbReference>
<evidence type="ECO:0000313" key="3">
    <source>
        <dbReference type="EMBL" id="PHT70691.1"/>
    </source>
</evidence>
<keyword evidence="4" id="KW-1185">Reference proteome</keyword>
<evidence type="ECO:0000313" key="4">
    <source>
        <dbReference type="Proteomes" id="UP000222542"/>
    </source>
</evidence>
<dbReference type="Gene3D" id="3.40.50.720">
    <property type="entry name" value="NAD(P)-binding Rossmann-like Domain"/>
    <property type="match status" value="1"/>
</dbReference>
<dbReference type="OMA" id="ATDYNDF"/>
<dbReference type="PANTHER" id="PTHR43180:SF74">
    <property type="entry name" value="SHORT CHAIN ALCOHOL DEHYDROGENASE"/>
    <property type="match status" value="1"/>
</dbReference>
<gene>
    <name evidence="3" type="ORF">T459_25795</name>
</gene>
<dbReference type="Pfam" id="PF13561">
    <property type="entry name" value="adh_short_C2"/>
    <property type="match status" value="1"/>
</dbReference>
<name>A0A2G2YM78_CAPAN</name>
<evidence type="ECO:0000256" key="2">
    <source>
        <dbReference type="ARBA" id="ARBA00023002"/>
    </source>
</evidence>
<dbReference type="EMBL" id="AYRZ02000010">
    <property type="protein sequence ID" value="PHT70691.1"/>
    <property type="molecule type" value="Genomic_DNA"/>
</dbReference>
<comment type="similarity">
    <text evidence="1">Belongs to the short-chain dehydrogenases/reductases (SDR) family.</text>
</comment>
<dbReference type="PANTHER" id="PTHR43180">
    <property type="entry name" value="3-OXOACYL-(ACYL-CARRIER-PROTEIN) REDUCTASE (AFU_ORTHOLOGUE AFUA_6G11210)"/>
    <property type="match status" value="1"/>
</dbReference>
<dbReference type="AlphaFoldDB" id="A0A2G2YM78"/>
<dbReference type="SUPFAM" id="SSF51735">
    <property type="entry name" value="NAD(P)-binding Rossmann-fold domains"/>
    <property type="match status" value="1"/>
</dbReference>
<dbReference type="STRING" id="4072.A0A2G2YM78"/>
<proteinExistence type="inferred from homology"/>
<dbReference type="InterPro" id="IPR002347">
    <property type="entry name" value="SDR_fam"/>
</dbReference>
<dbReference type="PRINTS" id="PR00081">
    <property type="entry name" value="GDHRDH"/>
</dbReference>
<protein>
    <submittedName>
        <fullName evidence="3">Secoisolariciresinol dehydrogenase</fullName>
    </submittedName>
</protein>
<dbReference type="Gramene" id="PHT70691">
    <property type="protein sequence ID" value="PHT70691"/>
    <property type="gene ID" value="T459_25795"/>
</dbReference>
<organism evidence="3 4">
    <name type="scientific">Capsicum annuum</name>
    <name type="common">Capsicum pepper</name>
    <dbReference type="NCBI Taxonomy" id="4072"/>
    <lineage>
        <taxon>Eukaryota</taxon>
        <taxon>Viridiplantae</taxon>
        <taxon>Streptophyta</taxon>
        <taxon>Embryophyta</taxon>
        <taxon>Tracheophyta</taxon>
        <taxon>Spermatophyta</taxon>
        <taxon>Magnoliopsida</taxon>
        <taxon>eudicotyledons</taxon>
        <taxon>Gunneridae</taxon>
        <taxon>Pentapetalae</taxon>
        <taxon>asterids</taxon>
        <taxon>lamiids</taxon>
        <taxon>Solanales</taxon>
        <taxon>Solanaceae</taxon>
        <taxon>Solanoideae</taxon>
        <taxon>Capsiceae</taxon>
        <taxon>Capsicum</taxon>
    </lineage>
</organism>
<reference evidence="3 4" key="2">
    <citation type="journal article" date="2017" name="Genome Biol.">
        <title>New reference genome sequences of hot pepper reveal the massive evolution of plant disease-resistance genes by retroduplication.</title>
        <authorList>
            <person name="Kim S."/>
            <person name="Park J."/>
            <person name="Yeom S.I."/>
            <person name="Kim Y.M."/>
            <person name="Seo E."/>
            <person name="Kim K.T."/>
            <person name="Kim M.S."/>
            <person name="Lee J.M."/>
            <person name="Cheong K."/>
            <person name="Shin H.S."/>
            <person name="Kim S.B."/>
            <person name="Han K."/>
            <person name="Lee J."/>
            <person name="Park M."/>
            <person name="Lee H.A."/>
            <person name="Lee H.Y."/>
            <person name="Lee Y."/>
            <person name="Oh S."/>
            <person name="Lee J.H."/>
            <person name="Choi E."/>
            <person name="Choi E."/>
            <person name="Lee S.E."/>
            <person name="Jeon J."/>
            <person name="Kim H."/>
            <person name="Choi G."/>
            <person name="Song H."/>
            <person name="Lee J."/>
            <person name="Lee S.C."/>
            <person name="Kwon J.K."/>
            <person name="Lee H.Y."/>
            <person name="Koo N."/>
            <person name="Hong Y."/>
            <person name="Kim R.W."/>
            <person name="Kang W.H."/>
            <person name="Huh J.H."/>
            <person name="Kang B.C."/>
            <person name="Yang T.J."/>
            <person name="Lee Y.H."/>
            <person name="Bennetzen J.L."/>
            <person name="Choi D."/>
        </authorList>
    </citation>
    <scope>NUCLEOTIDE SEQUENCE [LARGE SCALE GENOMIC DNA]</scope>
    <source>
        <strain evidence="4">cv. CM334</strain>
    </source>
</reference>
<accession>A0A2G2YM78</accession>